<evidence type="ECO:0000313" key="1">
    <source>
        <dbReference type="EMBL" id="OMD28063.1"/>
    </source>
</evidence>
<dbReference type="EMBL" id="MKQP01000034">
    <property type="protein sequence ID" value="OMD28063.1"/>
    <property type="molecule type" value="Genomic_DNA"/>
</dbReference>
<accession>A0A1R0X404</accession>
<gene>
    <name evidence="1" type="ORF">BJP51_02865</name>
</gene>
<name>A0A1R0X404_9BACL</name>
<comment type="caution">
    <text evidence="1">The sequence shown here is derived from an EMBL/GenBank/DDBJ whole genome shotgun (WGS) entry which is preliminary data.</text>
</comment>
<evidence type="ECO:0000313" key="2">
    <source>
        <dbReference type="Proteomes" id="UP000187465"/>
    </source>
</evidence>
<protein>
    <recommendedName>
        <fullName evidence="3">Copper amine oxidase</fullName>
    </recommendedName>
</protein>
<evidence type="ECO:0008006" key="3">
    <source>
        <dbReference type="Google" id="ProtNLM"/>
    </source>
</evidence>
<dbReference type="AlphaFoldDB" id="A0A1R0X404"/>
<reference evidence="1 2" key="1">
    <citation type="submission" date="2016-10" db="EMBL/GenBank/DDBJ databases">
        <title>Paenibacillus species isolates.</title>
        <authorList>
            <person name="Beno S.M."/>
        </authorList>
    </citation>
    <scope>NUCLEOTIDE SEQUENCE [LARGE SCALE GENOMIC DNA]</scope>
    <source>
        <strain evidence="1 2">FSL H7-0604</strain>
    </source>
</reference>
<organism evidence="1 2">
    <name type="scientific">Paenibacillus odorifer</name>
    <dbReference type="NCBI Taxonomy" id="189426"/>
    <lineage>
        <taxon>Bacteria</taxon>
        <taxon>Bacillati</taxon>
        <taxon>Bacillota</taxon>
        <taxon>Bacilli</taxon>
        <taxon>Bacillales</taxon>
        <taxon>Paenibacillaceae</taxon>
        <taxon>Paenibacillus</taxon>
    </lineage>
</organism>
<dbReference type="RefSeq" id="WP_036677312.1">
    <property type="nucleotide sequence ID" value="NZ_MKQP01000034.1"/>
</dbReference>
<proteinExistence type="predicted"/>
<dbReference type="Proteomes" id="UP000187465">
    <property type="component" value="Unassembled WGS sequence"/>
</dbReference>
<sequence>MRKIRKLILLGFCIMILPGTVIYAAAGSSEVSLYLNNVLQKQPAILSEGSISLTTEQLSKDLFALFTLDESGKTVRIYKPNINMVMLDNNGEIFGKVKSPSRFAFSTLLQVDHLKTEISDIKVVITDPADKTETIDTQQIKNSEENFWFKTNEYTYSFTTKGTYTIQVFFKDVASKKWFPVSEIDIFGI</sequence>